<sequence>MPYVGIACYCLLVLKYLLILPLKRDTFLAEFTDF</sequence>
<proteinExistence type="predicted"/>
<reference evidence="1" key="1">
    <citation type="journal article" date="2021" name="Proc. Natl. Acad. Sci. U.S.A.">
        <title>A Catalog of Tens of Thousands of Viruses from Human Metagenomes Reveals Hidden Associations with Chronic Diseases.</title>
        <authorList>
            <person name="Tisza M.J."/>
            <person name="Buck C.B."/>
        </authorList>
    </citation>
    <scope>NUCLEOTIDE SEQUENCE</scope>
    <source>
        <strain evidence="1">Ct96x5</strain>
    </source>
</reference>
<protein>
    <submittedName>
        <fullName evidence="1">Uncharacterized protein</fullName>
    </submittedName>
</protein>
<accession>A0A8S5PQZ3</accession>
<dbReference type="EMBL" id="BK015488">
    <property type="protein sequence ID" value="DAE09575.1"/>
    <property type="molecule type" value="Genomic_DNA"/>
</dbReference>
<organism evidence="1">
    <name type="scientific">Siphoviridae sp. ct96x5</name>
    <dbReference type="NCBI Taxonomy" id="2825367"/>
    <lineage>
        <taxon>Viruses</taxon>
        <taxon>Duplodnaviria</taxon>
        <taxon>Heunggongvirae</taxon>
        <taxon>Uroviricota</taxon>
        <taxon>Caudoviricetes</taxon>
    </lineage>
</organism>
<evidence type="ECO:0000313" key="1">
    <source>
        <dbReference type="EMBL" id="DAE09575.1"/>
    </source>
</evidence>
<name>A0A8S5PQZ3_9CAUD</name>